<feature type="transmembrane region" description="Helical" evidence="3">
    <location>
        <begin position="12"/>
        <end position="31"/>
    </location>
</feature>
<dbReference type="AlphaFoldDB" id="A0A378JVN3"/>
<evidence type="ECO:0000313" key="6">
    <source>
        <dbReference type="EMBL" id="STX61522.1"/>
    </source>
</evidence>
<reference evidence="5 7" key="1">
    <citation type="submission" date="2015-11" db="EMBL/GenBank/DDBJ databases">
        <title>Genomic analysis of 38 Legionella species identifies large and diverse effector repertoires.</title>
        <authorList>
            <person name="Burstein D."/>
            <person name="Amaro F."/>
            <person name="Zusman T."/>
            <person name="Lifshitz Z."/>
            <person name="Cohen O."/>
            <person name="Gilbert J.A."/>
            <person name="Pupko T."/>
            <person name="Shuman H.A."/>
            <person name="Segal G."/>
        </authorList>
    </citation>
    <scope>NUCLEOTIDE SEQUENCE [LARGE SCALE GENOMIC DNA]</scope>
    <source>
        <strain evidence="5 7">ATCC 43877</strain>
    </source>
</reference>
<keyword evidence="7" id="KW-1185">Reference proteome</keyword>
<dbReference type="SUPFAM" id="SSF53822">
    <property type="entry name" value="Periplasmic binding protein-like I"/>
    <property type="match status" value="1"/>
</dbReference>
<sequence>MNMPKIVLKTTLIYCAFIVWMIGGGIIQAAVRTPDLNDKTSVTVNVGIYAPFSNQSAFIGRNILAAMEMGRDQLKSSRIHYTFYTLDELPKQSHAAETLQKFVTTHHINVLVTEGSDNGLLAAPLARKNNILHFSLANDPAIADGKNNFLAWSPAYEQAAVLVEELQRKKIGQIGIITSKRPSSMVLTQSVIKQLQLHSAIKIAAYEQIEPGMKDVSHLIQSIEKKKPDLYFIMASPEDIEIIQSEMSHAHVNKPITSIIGRVTPKVMKVFDGQWYIDTHEMKPEFIQKFKEHYLNYPVTEAGYAFDVFHILNQSVAMVLKTKHHFSSKEVANQIHVLAKGTGVMGPFNLEKNGVLFTKSEIKTIKDGHVVTV</sequence>
<keyword evidence="3" id="KW-0472">Membrane</keyword>
<keyword evidence="3" id="KW-0812">Transmembrane</keyword>
<evidence type="ECO:0000256" key="2">
    <source>
        <dbReference type="ARBA" id="ARBA00022729"/>
    </source>
</evidence>
<name>A0A378JVN3_9GAMM</name>
<dbReference type="Proteomes" id="UP000254040">
    <property type="component" value="Unassembled WGS sequence"/>
</dbReference>
<dbReference type="STRING" id="39962.Lmor_1075"/>
<accession>A0A378JVN3</accession>
<dbReference type="PANTHER" id="PTHR30483:SF6">
    <property type="entry name" value="PERIPLASMIC BINDING PROTEIN OF ABC TRANSPORTER FOR NATURAL AMINO ACIDS"/>
    <property type="match status" value="1"/>
</dbReference>
<dbReference type="InterPro" id="IPR051010">
    <property type="entry name" value="BCAA_transport"/>
</dbReference>
<protein>
    <submittedName>
        <fullName evidence="6">Leucine-, isoleucine-, valine-, threonine-, and alanine-binding protein</fullName>
    </submittedName>
</protein>
<evidence type="ECO:0000313" key="7">
    <source>
        <dbReference type="Proteomes" id="UP000054985"/>
    </source>
</evidence>
<gene>
    <name evidence="5" type="ORF">Lmor_1075</name>
    <name evidence="6" type="ORF">NCTC12239_00437</name>
</gene>
<reference evidence="6 8" key="2">
    <citation type="submission" date="2018-06" db="EMBL/GenBank/DDBJ databases">
        <authorList>
            <consortium name="Pathogen Informatics"/>
            <person name="Doyle S."/>
        </authorList>
    </citation>
    <scope>NUCLEOTIDE SEQUENCE [LARGE SCALE GENOMIC DNA]</scope>
    <source>
        <strain evidence="6 8">NCTC12239</strain>
    </source>
</reference>
<dbReference type="PANTHER" id="PTHR30483">
    <property type="entry name" value="LEUCINE-SPECIFIC-BINDING PROTEIN"/>
    <property type="match status" value="1"/>
</dbReference>
<organism evidence="6 8">
    <name type="scientific">Legionella moravica</name>
    <dbReference type="NCBI Taxonomy" id="39962"/>
    <lineage>
        <taxon>Bacteria</taxon>
        <taxon>Pseudomonadati</taxon>
        <taxon>Pseudomonadota</taxon>
        <taxon>Gammaproteobacteria</taxon>
        <taxon>Legionellales</taxon>
        <taxon>Legionellaceae</taxon>
        <taxon>Legionella</taxon>
    </lineage>
</organism>
<dbReference type="InterPro" id="IPR028082">
    <property type="entry name" value="Peripla_BP_I"/>
</dbReference>
<proteinExistence type="inferred from homology"/>
<feature type="domain" description="Leucine-binding protein" evidence="4">
    <location>
        <begin position="43"/>
        <end position="239"/>
    </location>
</feature>
<keyword evidence="2" id="KW-0732">Signal</keyword>
<dbReference type="Pfam" id="PF13458">
    <property type="entry name" value="Peripla_BP_6"/>
    <property type="match status" value="1"/>
</dbReference>
<evidence type="ECO:0000256" key="1">
    <source>
        <dbReference type="ARBA" id="ARBA00010062"/>
    </source>
</evidence>
<keyword evidence="3" id="KW-1133">Transmembrane helix</keyword>
<comment type="similarity">
    <text evidence="1">Belongs to the leucine-binding protein family.</text>
</comment>
<evidence type="ECO:0000313" key="5">
    <source>
        <dbReference type="EMBL" id="KTD35628.1"/>
    </source>
</evidence>
<dbReference type="EMBL" id="LNYN01000014">
    <property type="protein sequence ID" value="KTD35628.1"/>
    <property type="molecule type" value="Genomic_DNA"/>
</dbReference>
<dbReference type="CDD" id="cd06268">
    <property type="entry name" value="PBP1_ABC_transporter_LIVBP-like"/>
    <property type="match status" value="1"/>
</dbReference>
<dbReference type="Proteomes" id="UP000054985">
    <property type="component" value="Unassembled WGS sequence"/>
</dbReference>
<evidence type="ECO:0000256" key="3">
    <source>
        <dbReference type="SAM" id="Phobius"/>
    </source>
</evidence>
<evidence type="ECO:0000313" key="8">
    <source>
        <dbReference type="Proteomes" id="UP000254040"/>
    </source>
</evidence>
<dbReference type="Gene3D" id="3.40.50.2300">
    <property type="match status" value="2"/>
</dbReference>
<dbReference type="InterPro" id="IPR028081">
    <property type="entry name" value="Leu-bd"/>
</dbReference>
<dbReference type="EMBL" id="UGOG01000001">
    <property type="protein sequence ID" value="STX61522.1"/>
    <property type="molecule type" value="Genomic_DNA"/>
</dbReference>
<evidence type="ECO:0000259" key="4">
    <source>
        <dbReference type="Pfam" id="PF13458"/>
    </source>
</evidence>